<dbReference type="AlphaFoldDB" id="A0A165QM40"/>
<name>A0A165QM40_9AGAM</name>
<organism evidence="1 2">
    <name type="scientific">Neolentinus lepideus HHB14362 ss-1</name>
    <dbReference type="NCBI Taxonomy" id="1314782"/>
    <lineage>
        <taxon>Eukaryota</taxon>
        <taxon>Fungi</taxon>
        <taxon>Dikarya</taxon>
        <taxon>Basidiomycota</taxon>
        <taxon>Agaricomycotina</taxon>
        <taxon>Agaricomycetes</taxon>
        <taxon>Gloeophyllales</taxon>
        <taxon>Gloeophyllaceae</taxon>
        <taxon>Neolentinus</taxon>
    </lineage>
</organism>
<protein>
    <submittedName>
        <fullName evidence="1">Uncharacterized protein</fullName>
    </submittedName>
</protein>
<evidence type="ECO:0000313" key="2">
    <source>
        <dbReference type="Proteomes" id="UP000076761"/>
    </source>
</evidence>
<keyword evidence="2" id="KW-1185">Reference proteome</keyword>
<dbReference type="InParanoid" id="A0A165QM40"/>
<gene>
    <name evidence="1" type="ORF">NEOLEDRAFT_1137862</name>
</gene>
<dbReference type="Proteomes" id="UP000076761">
    <property type="component" value="Unassembled WGS sequence"/>
</dbReference>
<sequence>MTFPHSSPLLTRSQRGGLSLLPDSWNGQPVVKTLPAPVPRFATSTAARTRTTPSRPSDSQRAIHVFVKHGFNCLVTRASIENQPPLDCVSRRLTVSPTIPSHGASDPRAAGVLLLRQLRYTTASTIAPSYNYSASSVSPDDRFWRQRERVRRDLAQTRLAPLFVGERDECRCVDISSMGLCRGYGYAAGESGGEMLPYPHLESFNNDGSTFNSRSR</sequence>
<evidence type="ECO:0000313" key="1">
    <source>
        <dbReference type="EMBL" id="KZT22607.1"/>
    </source>
</evidence>
<proteinExistence type="predicted"/>
<dbReference type="EMBL" id="KV425594">
    <property type="protein sequence ID" value="KZT22607.1"/>
    <property type="molecule type" value="Genomic_DNA"/>
</dbReference>
<accession>A0A165QM40</accession>
<reference evidence="1 2" key="1">
    <citation type="journal article" date="2016" name="Mol. Biol. Evol.">
        <title>Comparative Genomics of Early-Diverging Mushroom-Forming Fungi Provides Insights into the Origins of Lignocellulose Decay Capabilities.</title>
        <authorList>
            <person name="Nagy L.G."/>
            <person name="Riley R."/>
            <person name="Tritt A."/>
            <person name="Adam C."/>
            <person name="Daum C."/>
            <person name="Floudas D."/>
            <person name="Sun H."/>
            <person name="Yadav J.S."/>
            <person name="Pangilinan J."/>
            <person name="Larsson K.H."/>
            <person name="Matsuura K."/>
            <person name="Barry K."/>
            <person name="Labutti K."/>
            <person name="Kuo R."/>
            <person name="Ohm R.A."/>
            <person name="Bhattacharya S.S."/>
            <person name="Shirouzu T."/>
            <person name="Yoshinaga Y."/>
            <person name="Martin F.M."/>
            <person name="Grigoriev I.V."/>
            <person name="Hibbett D.S."/>
        </authorList>
    </citation>
    <scope>NUCLEOTIDE SEQUENCE [LARGE SCALE GENOMIC DNA]</scope>
    <source>
        <strain evidence="1 2">HHB14362 ss-1</strain>
    </source>
</reference>